<dbReference type="AlphaFoldDB" id="A0A182WMS3"/>
<keyword evidence="2" id="KW-1185">Reference proteome</keyword>
<reference evidence="1" key="2">
    <citation type="submission" date="2020-05" db="UniProtKB">
        <authorList>
            <consortium name="EnsemblMetazoa"/>
        </authorList>
    </citation>
    <scope>IDENTIFICATION</scope>
    <source>
        <strain evidence="1">MINIMUS1</strain>
    </source>
</reference>
<evidence type="ECO:0000313" key="1">
    <source>
        <dbReference type="EnsemblMetazoa" id="AMIN014035-PA"/>
    </source>
</evidence>
<accession>A0A182WMS3</accession>
<dbReference type="VEuPathDB" id="VectorBase:AMIN014035"/>
<sequence length="18" mass="2010">MRVQTHVSCTFPTSSESL</sequence>
<dbReference type="Proteomes" id="UP000075920">
    <property type="component" value="Unassembled WGS sequence"/>
</dbReference>
<proteinExistence type="predicted"/>
<protein>
    <submittedName>
        <fullName evidence="1">Uncharacterized protein</fullName>
    </submittedName>
</protein>
<evidence type="ECO:0000313" key="2">
    <source>
        <dbReference type="Proteomes" id="UP000075920"/>
    </source>
</evidence>
<organism evidence="1 2">
    <name type="scientific">Anopheles minimus</name>
    <dbReference type="NCBI Taxonomy" id="112268"/>
    <lineage>
        <taxon>Eukaryota</taxon>
        <taxon>Metazoa</taxon>
        <taxon>Ecdysozoa</taxon>
        <taxon>Arthropoda</taxon>
        <taxon>Hexapoda</taxon>
        <taxon>Insecta</taxon>
        <taxon>Pterygota</taxon>
        <taxon>Neoptera</taxon>
        <taxon>Endopterygota</taxon>
        <taxon>Diptera</taxon>
        <taxon>Nematocera</taxon>
        <taxon>Culicoidea</taxon>
        <taxon>Culicidae</taxon>
        <taxon>Anophelinae</taxon>
        <taxon>Anopheles</taxon>
    </lineage>
</organism>
<reference evidence="2" key="1">
    <citation type="submission" date="2013-03" db="EMBL/GenBank/DDBJ databases">
        <title>The Genome Sequence of Anopheles minimus MINIMUS1.</title>
        <authorList>
            <consortium name="The Broad Institute Genomics Platform"/>
            <person name="Neafsey D.E."/>
            <person name="Walton C."/>
            <person name="Walker B."/>
            <person name="Young S.K."/>
            <person name="Zeng Q."/>
            <person name="Gargeya S."/>
            <person name="Fitzgerald M."/>
            <person name="Haas B."/>
            <person name="Abouelleil A."/>
            <person name="Allen A.W."/>
            <person name="Alvarado L."/>
            <person name="Arachchi H.M."/>
            <person name="Berlin A.M."/>
            <person name="Chapman S.B."/>
            <person name="Gainer-Dewar J."/>
            <person name="Goldberg J."/>
            <person name="Griggs A."/>
            <person name="Gujja S."/>
            <person name="Hansen M."/>
            <person name="Howarth C."/>
            <person name="Imamovic A."/>
            <person name="Ireland A."/>
            <person name="Larimer J."/>
            <person name="McCowan C."/>
            <person name="Murphy C."/>
            <person name="Pearson M."/>
            <person name="Poon T.W."/>
            <person name="Priest M."/>
            <person name="Roberts A."/>
            <person name="Saif S."/>
            <person name="Shea T."/>
            <person name="Sisk P."/>
            <person name="Sykes S."/>
            <person name="Wortman J."/>
            <person name="Nusbaum C."/>
            <person name="Birren B."/>
        </authorList>
    </citation>
    <scope>NUCLEOTIDE SEQUENCE [LARGE SCALE GENOMIC DNA]</scope>
    <source>
        <strain evidence="2">MINIMUS1</strain>
    </source>
</reference>
<dbReference type="EnsemblMetazoa" id="AMIN014035-RA">
    <property type="protein sequence ID" value="AMIN014035-PA"/>
    <property type="gene ID" value="AMIN014035"/>
</dbReference>
<name>A0A182WMS3_9DIPT</name>